<dbReference type="GeneID" id="108934599"/>
<gene>
    <name evidence="9" type="primary">ADM</name>
    <name evidence="8" type="ORF">Z043_115414</name>
</gene>
<dbReference type="EMBL" id="JARO02005858">
    <property type="protein sequence ID" value="KPP66119.1"/>
    <property type="molecule type" value="Genomic_DNA"/>
</dbReference>
<dbReference type="GO" id="GO:0005179">
    <property type="term" value="F:hormone activity"/>
    <property type="evidence" value="ECO:0007669"/>
    <property type="project" value="InterPro"/>
</dbReference>
<keyword evidence="3" id="KW-0964">Secreted</keyword>
<dbReference type="PANTHER" id="PTHR23414:SF3">
    <property type="entry name" value="PRO-ADRENOMEDULLIN"/>
    <property type="match status" value="1"/>
</dbReference>
<evidence type="ECO:0000256" key="5">
    <source>
        <dbReference type="ARBA" id="ARBA00023157"/>
    </source>
</evidence>
<accession>A0A0P7WR93</accession>
<evidence type="ECO:0000313" key="9">
    <source>
        <dbReference type="Ensembl" id="ENSSFOP00015021301.1"/>
    </source>
</evidence>
<dbReference type="Proteomes" id="UP000694397">
    <property type="component" value="Chromosome 11"/>
</dbReference>
<feature type="chain" id="PRO_5010627616" evidence="7">
    <location>
        <begin position="24"/>
        <end position="165"/>
    </location>
</feature>
<feature type="signal peptide" evidence="7">
    <location>
        <begin position="1"/>
        <end position="23"/>
    </location>
</feature>
<dbReference type="InterPro" id="IPR051665">
    <property type="entry name" value="Adrenomedullin-reg_peptide"/>
</dbReference>
<evidence type="ECO:0000256" key="3">
    <source>
        <dbReference type="ARBA" id="ARBA00022525"/>
    </source>
</evidence>
<dbReference type="GO" id="GO:0005615">
    <property type="term" value="C:extracellular space"/>
    <property type="evidence" value="ECO:0007669"/>
    <property type="project" value="TreeGrafter"/>
</dbReference>
<comment type="subcellular location">
    <subcellularLocation>
        <location evidence="1">Secreted</location>
    </subcellularLocation>
</comment>
<feature type="disulfide bond" evidence="6">
    <location>
        <begin position="87"/>
        <end position="92"/>
    </location>
</feature>
<evidence type="ECO:0000313" key="11">
    <source>
        <dbReference type="Proteomes" id="UP000694397"/>
    </source>
</evidence>
<keyword evidence="11" id="KW-1185">Reference proteome</keyword>
<dbReference type="GO" id="GO:0010460">
    <property type="term" value="P:positive regulation of heart rate"/>
    <property type="evidence" value="ECO:0007669"/>
    <property type="project" value="TreeGrafter"/>
</dbReference>
<name>A0A0P7WR93_SCLFO</name>
<dbReference type="GO" id="GO:0031700">
    <property type="term" value="F:adrenomedullin receptor binding"/>
    <property type="evidence" value="ECO:0007669"/>
    <property type="project" value="TreeGrafter"/>
</dbReference>
<organism evidence="8 10">
    <name type="scientific">Scleropages formosus</name>
    <name type="common">Asian bonytongue</name>
    <name type="synonym">Osteoglossum formosum</name>
    <dbReference type="NCBI Taxonomy" id="113540"/>
    <lineage>
        <taxon>Eukaryota</taxon>
        <taxon>Metazoa</taxon>
        <taxon>Chordata</taxon>
        <taxon>Craniata</taxon>
        <taxon>Vertebrata</taxon>
        <taxon>Euteleostomi</taxon>
        <taxon>Actinopterygii</taxon>
        <taxon>Neopterygii</taxon>
        <taxon>Teleostei</taxon>
        <taxon>Osteoglossocephala</taxon>
        <taxon>Osteoglossomorpha</taxon>
        <taxon>Osteoglossiformes</taxon>
        <taxon>Osteoglossidae</taxon>
        <taxon>Scleropages</taxon>
    </lineage>
</organism>
<dbReference type="PANTHER" id="PTHR23414">
    <property type="entry name" value="ADRENOMEDULLIN, ADM"/>
    <property type="match status" value="1"/>
</dbReference>
<dbReference type="Proteomes" id="UP000034805">
    <property type="component" value="Unassembled WGS sequence"/>
</dbReference>
<proteinExistence type="inferred from homology"/>
<protein>
    <submittedName>
        <fullName evidence="8">Adrenomedullin 1-like</fullName>
    </submittedName>
    <submittedName>
        <fullName evidence="9">Adrenomedullin a</fullName>
    </submittedName>
</protein>
<evidence type="ECO:0000313" key="8">
    <source>
        <dbReference type="EMBL" id="KPP66119.1"/>
    </source>
</evidence>
<reference evidence="9" key="3">
    <citation type="submission" date="2025-05" db="UniProtKB">
        <authorList>
            <consortium name="Ensembl"/>
        </authorList>
    </citation>
    <scope>IDENTIFICATION</scope>
</reference>
<dbReference type="KEGG" id="sfm:108934599"/>
<evidence type="ECO:0000256" key="6">
    <source>
        <dbReference type="PIRSR" id="PIRSR621116-50"/>
    </source>
</evidence>
<dbReference type="OrthoDB" id="8771893at2759"/>
<evidence type="ECO:0000256" key="2">
    <source>
        <dbReference type="ARBA" id="ARBA00010575"/>
    </source>
</evidence>
<evidence type="ECO:0000256" key="7">
    <source>
        <dbReference type="SAM" id="SignalP"/>
    </source>
</evidence>
<dbReference type="GO" id="GO:1990410">
    <property type="term" value="P:adrenomedullin receptor signaling pathway"/>
    <property type="evidence" value="ECO:0007669"/>
    <property type="project" value="TreeGrafter"/>
</dbReference>
<dbReference type="GO" id="GO:0007189">
    <property type="term" value="P:adenylate cyclase-activating G protein-coupled receptor signaling pathway"/>
    <property type="evidence" value="ECO:0007669"/>
    <property type="project" value="TreeGrafter"/>
</dbReference>
<dbReference type="CTD" id="556502"/>
<keyword evidence="4 7" id="KW-0732">Signal</keyword>
<evidence type="ECO:0000256" key="1">
    <source>
        <dbReference type="ARBA" id="ARBA00004613"/>
    </source>
</evidence>
<dbReference type="GeneTree" id="ENSGT00940000154380"/>
<keyword evidence="5 6" id="KW-1015">Disulfide bond</keyword>
<evidence type="ECO:0000313" key="10">
    <source>
        <dbReference type="Proteomes" id="UP000034805"/>
    </source>
</evidence>
<reference evidence="8 10" key="1">
    <citation type="submission" date="2015-08" db="EMBL/GenBank/DDBJ databases">
        <title>The genome of the Asian arowana (Scleropages formosus).</title>
        <authorList>
            <person name="Tan M.H."/>
            <person name="Gan H.M."/>
            <person name="Croft L.J."/>
            <person name="Austin C.M."/>
        </authorList>
    </citation>
    <scope>NUCLEOTIDE SEQUENCE [LARGE SCALE GENOMIC DNA]</scope>
    <source>
        <strain evidence="8">Aro1</strain>
    </source>
</reference>
<dbReference type="Pfam" id="PF00214">
    <property type="entry name" value="Calc_CGRP_IAPP"/>
    <property type="match status" value="1"/>
</dbReference>
<sequence length="165" mass="18426">MKLLLQTALCCCLLVVVTPSAGSAKLDSEVKRRLTMWLQSRTRRDLSGVSTGSEGNAAQIVRPEDVRDALNSRSSPDASIRVRRSKCSLGTCTVHDLAHRLHVLNNKFKIGSAPIDKISPLGYGRRRRSLPTRQAAPLTKGLQFQPVWRTGESRVRRLEKLLRRT</sequence>
<reference evidence="9 11" key="2">
    <citation type="submission" date="2019-04" db="EMBL/GenBank/DDBJ databases">
        <authorList>
            <consortium name="Wellcome Sanger Institute Data Sharing"/>
        </authorList>
    </citation>
    <scope>NUCLEOTIDE SEQUENCE [LARGE SCALE GENOMIC DNA]</scope>
</reference>
<dbReference type="Ensembl" id="ENSSFOT00015021538.2">
    <property type="protein sequence ID" value="ENSSFOP00015021301.1"/>
    <property type="gene ID" value="ENSSFOG00015013715.2"/>
</dbReference>
<dbReference type="AlphaFoldDB" id="A0A0P7WR93"/>
<dbReference type="GO" id="GO:0003073">
    <property type="term" value="P:regulation of systemic arterial blood pressure"/>
    <property type="evidence" value="ECO:0007669"/>
    <property type="project" value="TreeGrafter"/>
</dbReference>
<dbReference type="STRING" id="113540.ENSSFOP00015021301"/>
<evidence type="ECO:0000256" key="4">
    <source>
        <dbReference type="ARBA" id="ARBA00022729"/>
    </source>
</evidence>
<dbReference type="InterPro" id="IPR021116">
    <property type="entry name" value="Calcitonin/adrenomedullin"/>
</dbReference>
<comment type="similarity">
    <text evidence="2">Belongs to the adrenomedullin family.</text>
</comment>